<evidence type="ECO:0000256" key="2">
    <source>
        <dbReference type="ARBA" id="ARBA00022679"/>
    </source>
</evidence>
<keyword evidence="3 4" id="KW-0012">Acyltransferase</keyword>
<keyword evidence="2 4" id="KW-0808">Transferase</keyword>
<evidence type="ECO:0000313" key="6">
    <source>
        <dbReference type="Proteomes" id="UP001597493"/>
    </source>
</evidence>
<evidence type="ECO:0000256" key="4">
    <source>
        <dbReference type="RuleBase" id="RU365031"/>
    </source>
</evidence>
<dbReference type="InterPro" id="IPR003679">
    <property type="entry name" value="Amioglycoside_AcTrfase"/>
</dbReference>
<comment type="similarity">
    <text evidence="1 4">Belongs to the antibiotic N-acetyltransferase family.</text>
</comment>
<dbReference type="Proteomes" id="UP001597493">
    <property type="component" value="Unassembled WGS sequence"/>
</dbReference>
<protein>
    <recommendedName>
        <fullName evidence="4">Aminoglycoside N(3)-acetyltransferase</fullName>
        <ecNumber evidence="4">2.3.1.-</ecNumber>
    </recommendedName>
</protein>
<evidence type="ECO:0000313" key="5">
    <source>
        <dbReference type="EMBL" id="MFD2663446.1"/>
    </source>
</evidence>
<name>A0ABW5R572_9BACL</name>
<dbReference type="RefSeq" id="WP_379279495.1">
    <property type="nucleotide sequence ID" value="NZ_JBHUGT010000055.1"/>
</dbReference>
<accession>A0ABW5R572</accession>
<dbReference type="EC" id="2.3.1.-" evidence="4"/>
<keyword evidence="6" id="KW-1185">Reference proteome</keyword>
<sequence>MQEIQGRLMTVDTLAEDLRRLGVSPGMTLIVHSSFKSLGSWVLGGPAAVILALEQALGPEGTLVMPTHSSDLCDPAGWRNPPVNPAWWDEIREQMPPYDPSLTPTRMMGVIPECFRKQDGVMRSRHPMQSFAAWGKHAERITAEQSYDYSMGEQSPLARVYELDGRVLLLGVGNANNTSLHLAEVRANYAGKREMTARSPIRKDGGSCWLSYTELEYDSDDFERLGEQFEKEAGLVTRGKIGDAESLLIPQRAIVDYAVKWLEGNRKG</sequence>
<comment type="catalytic activity">
    <reaction evidence="4">
        <text>a 2-deoxystreptamine antibiotic + acetyl-CoA = an N(3)-acetyl-2-deoxystreptamine antibiotic + CoA + H(+)</text>
        <dbReference type="Rhea" id="RHEA:12665"/>
        <dbReference type="ChEBI" id="CHEBI:15378"/>
        <dbReference type="ChEBI" id="CHEBI:57287"/>
        <dbReference type="ChEBI" id="CHEBI:57288"/>
        <dbReference type="ChEBI" id="CHEBI:57921"/>
        <dbReference type="ChEBI" id="CHEBI:77452"/>
        <dbReference type="EC" id="2.3.1.81"/>
    </reaction>
</comment>
<keyword evidence="4" id="KW-0046">Antibiotic resistance</keyword>
<dbReference type="InterPro" id="IPR028345">
    <property type="entry name" value="Antibiotic_NAT-like"/>
</dbReference>
<reference evidence="6" key="1">
    <citation type="journal article" date="2019" name="Int. J. Syst. Evol. Microbiol.">
        <title>The Global Catalogue of Microorganisms (GCM) 10K type strain sequencing project: providing services to taxonomists for standard genome sequencing and annotation.</title>
        <authorList>
            <consortium name="The Broad Institute Genomics Platform"/>
            <consortium name="The Broad Institute Genome Sequencing Center for Infectious Disease"/>
            <person name="Wu L."/>
            <person name="Ma J."/>
        </authorList>
    </citation>
    <scope>NUCLEOTIDE SEQUENCE [LARGE SCALE GENOMIC DNA]</scope>
    <source>
        <strain evidence="6">TISTR 1827</strain>
    </source>
</reference>
<evidence type="ECO:0000256" key="3">
    <source>
        <dbReference type="ARBA" id="ARBA00023315"/>
    </source>
</evidence>
<gene>
    <name evidence="5" type="ORF">ACFSW5_24715</name>
</gene>
<comment type="caution">
    <text evidence="5">The sequence shown here is derived from an EMBL/GenBank/DDBJ whole genome shotgun (WGS) entry which is preliminary data.</text>
</comment>
<organism evidence="5 6">
    <name type="scientific">Paenibacillus thailandensis</name>
    <dbReference type="NCBI Taxonomy" id="393250"/>
    <lineage>
        <taxon>Bacteria</taxon>
        <taxon>Bacillati</taxon>
        <taxon>Bacillota</taxon>
        <taxon>Bacilli</taxon>
        <taxon>Bacillales</taxon>
        <taxon>Paenibacillaceae</taxon>
        <taxon>Paenibacillus</taxon>
    </lineage>
</organism>
<evidence type="ECO:0000256" key="1">
    <source>
        <dbReference type="ARBA" id="ARBA00006383"/>
    </source>
</evidence>
<dbReference type="PANTHER" id="PTHR11104:SF0">
    <property type="entry name" value="SPBETA PROPHAGE-DERIVED AMINOGLYCOSIDE N(3')-ACETYLTRANSFERASE-LIKE PROTEIN YOKD"/>
    <property type="match status" value="1"/>
</dbReference>
<proteinExistence type="inferred from homology"/>
<dbReference type="PANTHER" id="PTHR11104">
    <property type="entry name" value="AMINOGLYCOSIDE N3-ACETYLTRANSFERASE"/>
    <property type="match status" value="1"/>
</dbReference>
<dbReference type="EMBL" id="JBHUMY010000043">
    <property type="protein sequence ID" value="MFD2663446.1"/>
    <property type="molecule type" value="Genomic_DNA"/>
</dbReference>
<dbReference type="Pfam" id="PF02522">
    <property type="entry name" value="Antibiotic_NAT"/>
    <property type="match status" value="1"/>
</dbReference>
<dbReference type="SUPFAM" id="SSF110710">
    <property type="entry name" value="TTHA0583/YokD-like"/>
    <property type="match status" value="1"/>
</dbReference>